<dbReference type="AlphaFoldDB" id="A0A4Q7YPZ5"/>
<reference evidence="5 6" key="1">
    <citation type="submission" date="2019-02" db="EMBL/GenBank/DDBJ databases">
        <title>Genomic Encyclopedia of Archaeal and Bacterial Type Strains, Phase II (KMG-II): from individual species to whole genera.</title>
        <authorList>
            <person name="Goeker M."/>
        </authorList>
    </citation>
    <scope>NUCLEOTIDE SEQUENCE [LARGE SCALE GENOMIC DNA]</scope>
    <source>
        <strain evidence="5 6">DSM 18101</strain>
    </source>
</reference>
<dbReference type="EMBL" id="SHKW01000001">
    <property type="protein sequence ID" value="RZU38943.1"/>
    <property type="molecule type" value="Genomic_DNA"/>
</dbReference>
<organism evidence="5 6">
    <name type="scientific">Edaphobacter modestus</name>
    <dbReference type="NCBI Taxonomy" id="388466"/>
    <lineage>
        <taxon>Bacteria</taxon>
        <taxon>Pseudomonadati</taxon>
        <taxon>Acidobacteriota</taxon>
        <taxon>Terriglobia</taxon>
        <taxon>Terriglobales</taxon>
        <taxon>Acidobacteriaceae</taxon>
        <taxon>Edaphobacter</taxon>
    </lineage>
</organism>
<keyword evidence="6" id="KW-1185">Reference proteome</keyword>
<dbReference type="Proteomes" id="UP000292958">
    <property type="component" value="Unassembled WGS sequence"/>
</dbReference>
<comment type="caution">
    <text evidence="5">The sequence shown here is derived from an EMBL/GenBank/DDBJ whole genome shotgun (WGS) entry which is preliminary data.</text>
</comment>
<accession>A0A4Q7YPZ5</accession>
<evidence type="ECO:0000256" key="3">
    <source>
        <dbReference type="PROSITE-ProRule" id="PRU00221"/>
    </source>
</evidence>
<feature type="repeat" description="WD" evidence="3">
    <location>
        <begin position="129"/>
        <end position="163"/>
    </location>
</feature>
<evidence type="ECO:0000256" key="4">
    <source>
        <dbReference type="SAM" id="SignalP"/>
    </source>
</evidence>
<dbReference type="PROSITE" id="PS50294">
    <property type="entry name" value="WD_REPEATS_REGION"/>
    <property type="match status" value="1"/>
</dbReference>
<dbReference type="PROSITE" id="PS50082">
    <property type="entry name" value="WD_REPEATS_2"/>
    <property type="match status" value="2"/>
</dbReference>
<dbReference type="Gene3D" id="2.130.10.10">
    <property type="entry name" value="YVTN repeat-like/Quinoprotein amine dehydrogenase"/>
    <property type="match status" value="1"/>
</dbReference>
<feature type="chain" id="PRO_5020841195" evidence="4">
    <location>
        <begin position="38"/>
        <end position="225"/>
    </location>
</feature>
<dbReference type="SUPFAM" id="SSF50978">
    <property type="entry name" value="WD40 repeat-like"/>
    <property type="match status" value="1"/>
</dbReference>
<evidence type="ECO:0000313" key="5">
    <source>
        <dbReference type="EMBL" id="RZU38943.1"/>
    </source>
</evidence>
<protein>
    <submittedName>
        <fullName evidence="5">WD domain G-beta repeat uncharacterized protein</fullName>
    </submittedName>
</protein>
<dbReference type="PANTHER" id="PTHR19848:SF8">
    <property type="entry name" value="F-BOX AND WD REPEAT DOMAIN CONTAINING 7"/>
    <property type="match status" value="1"/>
</dbReference>
<dbReference type="InterPro" id="IPR001680">
    <property type="entry name" value="WD40_rpt"/>
</dbReference>
<proteinExistence type="predicted"/>
<dbReference type="SMART" id="SM00320">
    <property type="entry name" value="WD40"/>
    <property type="match status" value="2"/>
</dbReference>
<name>A0A4Q7YPZ5_9BACT</name>
<feature type="repeat" description="WD" evidence="3">
    <location>
        <begin position="167"/>
        <end position="195"/>
    </location>
</feature>
<keyword evidence="1 3" id="KW-0853">WD repeat</keyword>
<evidence type="ECO:0000256" key="2">
    <source>
        <dbReference type="ARBA" id="ARBA00022737"/>
    </source>
</evidence>
<keyword evidence="4" id="KW-0732">Signal</keyword>
<dbReference type="Pfam" id="PF00400">
    <property type="entry name" value="WD40"/>
    <property type="match status" value="2"/>
</dbReference>
<gene>
    <name evidence="5" type="ORF">BDD14_0256</name>
</gene>
<evidence type="ECO:0000256" key="1">
    <source>
        <dbReference type="ARBA" id="ARBA00022574"/>
    </source>
</evidence>
<dbReference type="PANTHER" id="PTHR19848">
    <property type="entry name" value="WD40 REPEAT PROTEIN"/>
    <property type="match status" value="1"/>
</dbReference>
<keyword evidence="2" id="KW-0677">Repeat</keyword>
<feature type="signal peptide" evidence="4">
    <location>
        <begin position="1"/>
        <end position="37"/>
    </location>
</feature>
<evidence type="ECO:0000313" key="6">
    <source>
        <dbReference type="Proteomes" id="UP000292958"/>
    </source>
</evidence>
<dbReference type="InterPro" id="IPR015943">
    <property type="entry name" value="WD40/YVTN_repeat-like_dom_sf"/>
</dbReference>
<dbReference type="RefSeq" id="WP_165419862.1">
    <property type="nucleotide sequence ID" value="NZ_SHKW01000001.1"/>
</dbReference>
<dbReference type="InterPro" id="IPR036322">
    <property type="entry name" value="WD40_repeat_dom_sf"/>
</dbReference>
<sequence length="225" mass="24534">MKERFSSASVWKLQRLICIAAACFTASGFVVYQAALAQEHPAAASASSTAIANTTFPIGSSDLAPAAYVHYLLALKFATDGINHEALREAAASLRAQRESNPAAGLAFQLITEQRQDVHIKLCCLTANIVSARYSADGSRILTVLDDKTVRIWDAHTGMQTAGPIPHEDDVLAAAWSADGRRIVTSSRNATVYLWTQLPVILYMLHSEQRSPFPQSRSVWMAREC</sequence>